<dbReference type="CDD" id="cd15853">
    <property type="entry name" value="SNARE_Bet1"/>
    <property type="match status" value="1"/>
</dbReference>
<evidence type="ECO:0000256" key="4">
    <source>
        <dbReference type="ARBA" id="ARBA00022927"/>
    </source>
</evidence>
<evidence type="ECO:0000256" key="9">
    <source>
        <dbReference type="SAM" id="Phobius"/>
    </source>
</evidence>
<keyword evidence="4" id="KW-0653">Protein transport</keyword>
<dbReference type="PANTHER" id="PTHR12791">
    <property type="entry name" value="GOLGI SNARE BET1-RELATED"/>
    <property type="match status" value="1"/>
</dbReference>
<evidence type="ECO:0000256" key="3">
    <source>
        <dbReference type="ARBA" id="ARBA00022692"/>
    </source>
</evidence>
<dbReference type="InterPro" id="IPR000727">
    <property type="entry name" value="T_SNARE_dom"/>
</dbReference>
<evidence type="ECO:0000256" key="6">
    <source>
        <dbReference type="ARBA" id="ARBA00023034"/>
    </source>
</evidence>
<name>A0A3N7G1Y3_POPTR</name>
<dbReference type="SMART" id="SM00397">
    <property type="entry name" value="t_SNARE"/>
    <property type="match status" value="1"/>
</dbReference>
<feature type="transmembrane region" description="Helical" evidence="9">
    <location>
        <begin position="95"/>
        <end position="114"/>
    </location>
</feature>
<dbReference type="AlphaFoldDB" id="A0A3N7G1Y3"/>
<comment type="subcellular location">
    <subcellularLocation>
        <location evidence="8">Endomembrane system</location>
        <topology evidence="8">Single-pass type IV membrane protein</topology>
    </subcellularLocation>
    <subcellularLocation>
        <location evidence="1">Golgi apparatus membrane</location>
        <topology evidence="1">Single-pass membrane protein</topology>
    </subcellularLocation>
</comment>
<sequence length="130" mass="14636">MNSRRDVRNNRAALFDGIEEGGIRASSSYSSHEIDEQDNERALEGLEDRVSLLKRLSGDINEEVDSHNLMLDRMGNDMDSSRGVLSGTMDRFKMAAKFMQSFIGLVLALLKAAFPPDYYFLDSHTLLSPF</sequence>
<accession>A0A3N7G1Y3</accession>
<keyword evidence="2" id="KW-0813">Transport</keyword>
<dbReference type="Proteomes" id="UP000006729">
    <property type="component" value="Chromosome 2"/>
</dbReference>
<evidence type="ECO:0000256" key="5">
    <source>
        <dbReference type="ARBA" id="ARBA00022989"/>
    </source>
</evidence>
<dbReference type="InParanoid" id="A0A3N7G1Y3"/>
<dbReference type="GO" id="GO:0015031">
    <property type="term" value="P:protein transport"/>
    <property type="evidence" value="ECO:0007669"/>
    <property type="project" value="UniProtKB-KW"/>
</dbReference>
<evidence type="ECO:0000256" key="8">
    <source>
        <dbReference type="ARBA" id="ARBA00046280"/>
    </source>
</evidence>
<dbReference type="GO" id="GO:0000139">
    <property type="term" value="C:Golgi membrane"/>
    <property type="evidence" value="ECO:0007669"/>
    <property type="project" value="UniProtKB-SubCell"/>
</dbReference>
<keyword evidence="7 9" id="KW-0472">Membrane</keyword>
<evidence type="ECO:0000313" key="11">
    <source>
        <dbReference type="EMBL" id="RQO86484.1"/>
    </source>
</evidence>
<evidence type="ECO:0000256" key="2">
    <source>
        <dbReference type="ARBA" id="ARBA00022448"/>
    </source>
</evidence>
<evidence type="ECO:0000256" key="1">
    <source>
        <dbReference type="ARBA" id="ARBA00004194"/>
    </source>
</evidence>
<keyword evidence="12" id="KW-1185">Reference proteome</keyword>
<gene>
    <name evidence="11" type="ORF">POPTR_002G041500</name>
</gene>
<keyword evidence="3 9" id="KW-0812">Transmembrane</keyword>
<evidence type="ECO:0000259" key="10">
    <source>
        <dbReference type="PROSITE" id="PS50192"/>
    </source>
</evidence>
<keyword evidence="5 9" id="KW-1133">Transmembrane helix</keyword>
<dbReference type="STRING" id="3694.A0A3N7G1Y3"/>
<dbReference type="EMBL" id="CM009291">
    <property type="protein sequence ID" value="RQO86484.1"/>
    <property type="molecule type" value="Genomic_DNA"/>
</dbReference>
<feature type="domain" description="T-SNARE coiled-coil homology" evidence="10">
    <location>
        <begin position="33"/>
        <end position="95"/>
    </location>
</feature>
<evidence type="ECO:0000256" key="7">
    <source>
        <dbReference type="ARBA" id="ARBA00023136"/>
    </source>
</evidence>
<evidence type="ECO:0000313" key="12">
    <source>
        <dbReference type="Proteomes" id="UP000006729"/>
    </source>
</evidence>
<keyword evidence="6" id="KW-0333">Golgi apparatus</keyword>
<dbReference type="PROSITE" id="PS50192">
    <property type="entry name" value="T_SNARE"/>
    <property type="match status" value="1"/>
</dbReference>
<dbReference type="InterPro" id="IPR039899">
    <property type="entry name" value="BET1_SNARE"/>
</dbReference>
<dbReference type="SUPFAM" id="SSF58038">
    <property type="entry name" value="SNARE fusion complex"/>
    <property type="match status" value="1"/>
</dbReference>
<reference evidence="11 12" key="1">
    <citation type="journal article" date="2006" name="Science">
        <title>The genome of black cottonwood, Populus trichocarpa (Torr. &amp; Gray).</title>
        <authorList>
            <person name="Tuskan G.A."/>
            <person name="Difazio S."/>
            <person name="Jansson S."/>
            <person name="Bohlmann J."/>
            <person name="Grigoriev I."/>
            <person name="Hellsten U."/>
            <person name="Putnam N."/>
            <person name="Ralph S."/>
            <person name="Rombauts S."/>
            <person name="Salamov A."/>
            <person name="Schein J."/>
            <person name="Sterck L."/>
            <person name="Aerts A."/>
            <person name="Bhalerao R.R."/>
            <person name="Bhalerao R.P."/>
            <person name="Blaudez D."/>
            <person name="Boerjan W."/>
            <person name="Brun A."/>
            <person name="Brunner A."/>
            <person name="Busov V."/>
            <person name="Campbell M."/>
            <person name="Carlson J."/>
            <person name="Chalot M."/>
            <person name="Chapman J."/>
            <person name="Chen G.L."/>
            <person name="Cooper D."/>
            <person name="Coutinho P.M."/>
            <person name="Couturier J."/>
            <person name="Covert S."/>
            <person name="Cronk Q."/>
            <person name="Cunningham R."/>
            <person name="Davis J."/>
            <person name="Degroeve S."/>
            <person name="Dejardin A."/>
            <person name="Depamphilis C."/>
            <person name="Detter J."/>
            <person name="Dirks B."/>
            <person name="Dubchak I."/>
            <person name="Duplessis S."/>
            <person name="Ehlting J."/>
            <person name="Ellis B."/>
            <person name="Gendler K."/>
            <person name="Goodstein D."/>
            <person name="Gribskov M."/>
            <person name="Grimwood J."/>
            <person name="Groover A."/>
            <person name="Gunter L."/>
            <person name="Hamberger B."/>
            <person name="Heinze B."/>
            <person name="Helariutta Y."/>
            <person name="Henrissat B."/>
            <person name="Holligan D."/>
            <person name="Holt R."/>
            <person name="Huang W."/>
            <person name="Islam-Faridi N."/>
            <person name="Jones S."/>
            <person name="Jones-Rhoades M."/>
            <person name="Jorgensen R."/>
            <person name="Joshi C."/>
            <person name="Kangasjarvi J."/>
            <person name="Karlsson J."/>
            <person name="Kelleher C."/>
            <person name="Kirkpatrick R."/>
            <person name="Kirst M."/>
            <person name="Kohler A."/>
            <person name="Kalluri U."/>
            <person name="Larimer F."/>
            <person name="Leebens-Mack J."/>
            <person name="Leple J.C."/>
            <person name="Locascio P."/>
            <person name="Lou Y."/>
            <person name="Lucas S."/>
            <person name="Martin F."/>
            <person name="Montanini B."/>
            <person name="Napoli C."/>
            <person name="Nelson D.R."/>
            <person name="Nelson C."/>
            <person name="Nieminen K."/>
            <person name="Nilsson O."/>
            <person name="Pereda V."/>
            <person name="Peter G."/>
            <person name="Philippe R."/>
            <person name="Pilate G."/>
            <person name="Poliakov A."/>
            <person name="Razumovskaya J."/>
            <person name="Richardson P."/>
            <person name="Rinaldi C."/>
            <person name="Ritland K."/>
            <person name="Rouze P."/>
            <person name="Ryaboy D."/>
            <person name="Schmutz J."/>
            <person name="Schrader J."/>
            <person name="Segerman B."/>
            <person name="Shin H."/>
            <person name="Siddiqui A."/>
            <person name="Sterky F."/>
            <person name="Terry A."/>
            <person name="Tsai C.J."/>
            <person name="Uberbacher E."/>
            <person name="Unneberg P."/>
            <person name="Vahala J."/>
            <person name="Wall K."/>
            <person name="Wessler S."/>
            <person name="Yang G."/>
            <person name="Yin T."/>
            <person name="Douglas C."/>
            <person name="Marra M."/>
            <person name="Sandberg G."/>
            <person name="Van de Peer Y."/>
            <person name="Rokhsar D."/>
        </authorList>
    </citation>
    <scope>NUCLEOTIDE SEQUENCE [LARGE SCALE GENOMIC DNA]</scope>
    <source>
        <strain evidence="12">cv. Nisqually</strain>
    </source>
</reference>
<proteinExistence type="predicted"/>
<protein>
    <recommendedName>
        <fullName evidence="10">t-SNARE coiled-coil homology domain-containing protein</fullName>
    </recommendedName>
</protein>
<dbReference type="Gene3D" id="1.20.5.110">
    <property type="match status" value="1"/>
</dbReference>
<organism evidence="11 12">
    <name type="scientific">Populus trichocarpa</name>
    <name type="common">Western balsam poplar</name>
    <name type="synonym">Populus balsamifera subsp. trichocarpa</name>
    <dbReference type="NCBI Taxonomy" id="3694"/>
    <lineage>
        <taxon>Eukaryota</taxon>
        <taxon>Viridiplantae</taxon>
        <taxon>Streptophyta</taxon>
        <taxon>Embryophyta</taxon>
        <taxon>Tracheophyta</taxon>
        <taxon>Spermatophyta</taxon>
        <taxon>Magnoliopsida</taxon>
        <taxon>eudicotyledons</taxon>
        <taxon>Gunneridae</taxon>
        <taxon>Pentapetalae</taxon>
        <taxon>rosids</taxon>
        <taxon>fabids</taxon>
        <taxon>Malpighiales</taxon>
        <taxon>Salicaceae</taxon>
        <taxon>Saliceae</taxon>
        <taxon>Populus</taxon>
    </lineage>
</organism>